<gene>
    <name evidence="1" type="ORF">MNBD_GAMMA16-334</name>
</gene>
<evidence type="ECO:0000313" key="1">
    <source>
        <dbReference type="EMBL" id="VAW85337.1"/>
    </source>
</evidence>
<dbReference type="EMBL" id="UOFO01000068">
    <property type="protein sequence ID" value="VAW85337.1"/>
    <property type="molecule type" value="Genomic_DNA"/>
</dbReference>
<reference evidence="1" key="1">
    <citation type="submission" date="2018-06" db="EMBL/GenBank/DDBJ databases">
        <authorList>
            <person name="Zhirakovskaya E."/>
        </authorList>
    </citation>
    <scope>NUCLEOTIDE SEQUENCE</scope>
</reference>
<proteinExistence type="predicted"/>
<sequence>MDILPTEVEERMCTFYDCLNEKQRRLFAGIEALRVGHGGRNYIADVLGCSRNIVSKGACEISNLPNKIIEKSIRQPGGGRKPYHLTFGPILDEKFLDVLRDHTAGDPMDEKIRWTNLTPKNIVQALKEDHDIKISKFVVRKLLKKHNYRLRKAQRRIALKSNVENRNEQFENIAEIRAEFERSGNPIISMDTKKKEDLGNFYRDGHLYTQEELQTFDHDFNSYAEGVVIPHALYDERLNIGYIQLGVSHDTSEFSCDSFRHWWNTHGCKNYPDATSILILCDGGGSNSSLHYIFKQDLQALADEIGVEIRIAHYPPYCSKYNPIEHRFFPHVTRACKGVVFSSLEIVQELMEKTSTTTGLKAFVSINENIYRLGRKVADDFKEKMRIVFDNFLPRFNYRAIPLNL</sequence>
<protein>
    <recommendedName>
        <fullName evidence="2">Transposase</fullName>
    </recommendedName>
</protein>
<accession>A0A3B0ZD02</accession>
<dbReference type="InterPro" id="IPR011518">
    <property type="entry name" value="Transposase_36"/>
</dbReference>
<dbReference type="AlphaFoldDB" id="A0A3B0ZD02"/>
<organism evidence="1">
    <name type="scientific">hydrothermal vent metagenome</name>
    <dbReference type="NCBI Taxonomy" id="652676"/>
    <lineage>
        <taxon>unclassified sequences</taxon>
        <taxon>metagenomes</taxon>
        <taxon>ecological metagenomes</taxon>
    </lineage>
</organism>
<dbReference type="Pfam" id="PF07592">
    <property type="entry name" value="DDE_Tnp_ISAZ013"/>
    <property type="match status" value="1"/>
</dbReference>
<evidence type="ECO:0008006" key="2">
    <source>
        <dbReference type="Google" id="ProtNLM"/>
    </source>
</evidence>
<dbReference type="NCBIfam" id="NF033519">
    <property type="entry name" value="transpos_ISAzo13"/>
    <property type="match status" value="1"/>
</dbReference>
<name>A0A3B0ZD02_9ZZZZ</name>